<keyword evidence="1" id="KW-0812">Transmembrane</keyword>
<feature type="transmembrane region" description="Helical" evidence="1">
    <location>
        <begin position="6"/>
        <end position="28"/>
    </location>
</feature>
<keyword evidence="1" id="KW-0472">Membrane</keyword>
<gene>
    <name evidence="2" type="ORF">XcuCFBP2542_19160</name>
</gene>
<reference evidence="2 3" key="1">
    <citation type="submission" date="2016-08" db="EMBL/GenBank/DDBJ databases">
        <authorList>
            <person name="Seilhamer J.J."/>
        </authorList>
    </citation>
    <scope>NUCLEOTIDE SEQUENCE [LARGE SCALE GENOMIC DNA]</scope>
    <source>
        <strain evidence="2 3">CFBP2542</strain>
    </source>
</reference>
<dbReference type="EMBL" id="MDED01000163">
    <property type="protein sequence ID" value="PPU67759.1"/>
    <property type="molecule type" value="Genomic_DNA"/>
</dbReference>
<evidence type="ECO:0000256" key="1">
    <source>
        <dbReference type="SAM" id="Phobius"/>
    </source>
</evidence>
<dbReference type="AlphaFoldDB" id="A0A2S7D206"/>
<keyword evidence="1" id="KW-1133">Transmembrane helix</keyword>
<evidence type="ECO:0000313" key="3">
    <source>
        <dbReference type="Proteomes" id="UP000239561"/>
    </source>
</evidence>
<organism evidence="2 3">
    <name type="scientific">Xanthomonas cucurbitae</name>
    <dbReference type="NCBI Taxonomy" id="56453"/>
    <lineage>
        <taxon>Bacteria</taxon>
        <taxon>Pseudomonadati</taxon>
        <taxon>Pseudomonadota</taxon>
        <taxon>Gammaproteobacteria</taxon>
        <taxon>Lysobacterales</taxon>
        <taxon>Lysobacteraceae</taxon>
        <taxon>Xanthomonas</taxon>
    </lineage>
</organism>
<name>A0A2S7D206_9XANT</name>
<protein>
    <submittedName>
        <fullName evidence="2">Uncharacterized protein</fullName>
    </submittedName>
</protein>
<proteinExistence type="predicted"/>
<sequence>ITTKGAVGGGFIITPRYALLLTGFWLLSACVERIKKNRHNARNLPYPKITARAGRPMRAQRHVVDSIATLRWTIAVEIAVTLLGTMSPHLRI</sequence>
<feature type="non-terminal residue" evidence="2">
    <location>
        <position position="1"/>
    </location>
</feature>
<dbReference type="Proteomes" id="UP000239561">
    <property type="component" value="Unassembled WGS sequence"/>
</dbReference>
<comment type="caution">
    <text evidence="2">The sequence shown here is derived from an EMBL/GenBank/DDBJ whole genome shotgun (WGS) entry which is preliminary data.</text>
</comment>
<accession>A0A2S7D206</accession>
<evidence type="ECO:0000313" key="2">
    <source>
        <dbReference type="EMBL" id="PPU67759.1"/>
    </source>
</evidence>